<feature type="domain" description="Anti-sigma-D factor RsdA sigma factor binding region" evidence="3">
    <location>
        <begin position="127"/>
        <end position="173"/>
    </location>
</feature>
<reference evidence="4 5" key="1">
    <citation type="submission" date="2018-03" db="EMBL/GenBank/DDBJ databases">
        <title>Actinopolyspora mortivallis from Sahara, screening for active biomolecules.</title>
        <authorList>
            <person name="Selama O."/>
            <person name="Wellington E.M.H."/>
            <person name="Hacene H."/>
        </authorList>
    </citation>
    <scope>NUCLEOTIDE SEQUENCE [LARGE SCALE GENOMIC DNA]</scope>
    <source>
        <strain evidence="4 5">M5A</strain>
    </source>
</reference>
<feature type="compositionally biased region" description="Polar residues" evidence="1">
    <location>
        <begin position="386"/>
        <end position="395"/>
    </location>
</feature>
<feature type="region of interest" description="Disordered" evidence="1">
    <location>
        <begin position="1"/>
        <end position="127"/>
    </location>
</feature>
<dbReference type="STRING" id="1050202.GCA_000384035_00326"/>
<keyword evidence="2" id="KW-0472">Membrane</keyword>
<feature type="region of interest" description="Disordered" evidence="1">
    <location>
        <begin position="301"/>
        <end position="395"/>
    </location>
</feature>
<dbReference type="Proteomes" id="UP000239352">
    <property type="component" value="Unassembled WGS sequence"/>
</dbReference>
<organism evidence="4 5">
    <name type="scientific">Actinopolyspora mortivallis</name>
    <dbReference type="NCBI Taxonomy" id="33906"/>
    <lineage>
        <taxon>Bacteria</taxon>
        <taxon>Bacillati</taxon>
        <taxon>Actinomycetota</taxon>
        <taxon>Actinomycetes</taxon>
        <taxon>Actinopolysporales</taxon>
        <taxon>Actinopolysporaceae</taxon>
        <taxon>Actinopolyspora</taxon>
    </lineage>
</organism>
<keyword evidence="5" id="KW-1185">Reference proteome</keyword>
<feature type="compositionally biased region" description="Basic and acidic residues" evidence="1">
    <location>
        <begin position="91"/>
        <end position="106"/>
    </location>
</feature>
<keyword evidence="2" id="KW-1133">Transmembrane helix</keyword>
<dbReference type="EMBL" id="PVSR01000003">
    <property type="protein sequence ID" value="PRW64688.1"/>
    <property type="molecule type" value="Genomic_DNA"/>
</dbReference>
<gene>
    <name evidence="4" type="ORF">CEP50_04925</name>
</gene>
<dbReference type="RefSeq" id="WP_106112718.1">
    <property type="nucleotide sequence ID" value="NZ_PVSR01000003.1"/>
</dbReference>
<feature type="compositionally biased region" description="Basic and acidic residues" evidence="1">
    <location>
        <begin position="355"/>
        <end position="368"/>
    </location>
</feature>
<keyword evidence="2" id="KW-0812">Transmembrane</keyword>
<evidence type="ECO:0000256" key="2">
    <source>
        <dbReference type="SAM" id="Phobius"/>
    </source>
</evidence>
<feature type="transmembrane region" description="Helical" evidence="2">
    <location>
        <begin position="201"/>
        <end position="223"/>
    </location>
</feature>
<comment type="caution">
    <text evidence="4">The sequence shown here is derived from an EMBL/GenBank/DDBJ whole genome shotgun (WGS) entry which is preliminary data.</text>
</comment>
<evidence type="ECO:0000313" key="4">
    <source>
        <dbReference type="EMBL" id="PRW64688.1"/>
    </source>
</evidence>
<name>A0A2T0GZZ6_ACTMO</name>
<sequence length="395" mass="41857">MAERSGSGGDDNERAPVEPGQQDDRSNAEYDDVESTAPVNGGSGAERGAPHGDSERENTADRDPEAGDGETERFTETPKGSDGEQAAVIEFRPRQDPSAEESEHSPELSVPEEADEEDLDTDGEPVDLAEVRADDELLDLLGSTEAERGDTADAEADLEALLLAWRREVDSAPVGELVDTDRAVAAVEEGRPRRRARRRRHLVPVATAAAVLMITFTGVGVAARDAGPGDALWGVTQVLYSDRAASAAAASRAENQLELASRAWQRGEQEEAETALHRAAQQLRTVEPGQRSDLRQAHASLSAKFQHPPESPDSSSSEETSSTHEQGPPPSSGSSEVPPESSTPPSTGDTTPPSRSEDQDSTSEHLPEPSESPSTSVGESRDTSNDGRSLSSTVG</sequence>
<proteinExistence type="predicted"/>
<dbReference type="Pfam" id="PF16751">
    <property type="entry name" value="RsdA_SigD_bd"/>
    <property type="match status" value="1"/>
</dbReference>
<feature type="compositionally biased region" description="Acidic residues" evidence="1">
    <location>
        <begin position="110"/>
        <end position="127"/>
    </location>
</feature>
<dbReference type="InterPro" id="IPR031928">
    <property type="entry name" value="RsdA_SigD-bd"/>
</dbReference>
<feature type="compositionally biased region" description="Basic and acidic residues" evidence="1">
    <location>
        <begin position="48"/>
        <end position="82"/>
    </location>
</feature>
<dbReference type="AlphaFoldDB" id="A0A2T0GZZ6"/>
<feature type="compositionally biased region" description="Basic and acidic residues" evidence="1">
    <location>
        <begin position="11"/>
        <end position="28"/>
    </location>
</feature>
<evidence type="ECO:0000259" key="3">
    <source>
        <dbReference type="Pfam" id="PF16751"/>
    </source>
</evidence>
<dbReference type="InParanoid" id="A0A2T0GZZ6"/>
<feature type="compositionally biased region" description="Low complexity" evidence="1">
    <location>
        <begin position="332"/>
        <end position="354"/>
    </location>
</feature>
<protein>
    <recommendedName>
        <fullName evidence="3">Anti-sigma-D factor RsdA sigma factor binding region domain-containing protein</fullName>
    </recommendedName>
</protein>
<accession>A0A2T0GZZ6</accession>
<feature type="compositionally biased region" description="Low complexity" evidence="1">
    <location>
        <begin position="369"/>
        <end position="378"/>
    </location>
</feature>
<evidence type="ECO:0000256" key="1">
    <source>
        <dbReference type="SAM" id="MobiDB-lite"/>
    </source>
</evidence>
<evidence type="ECO:0000313" key="5">
    <source>
        <dbReference type="Proteomes" id="UP000239352"/>
    </source>
</evidence>